<protein>
    <recommendedName>
        <fullName evidence="3">Trichohyalin-plectin-homology domain-containing protein</fullName>
    </recommendedName>
</protein>
<evidence type="ECO:0000256" key="1">
    <source>
        <dbReference type="SAM" id="Coils"/>
    </source>
</evidence>
<sequence length="521" mass="63402">MVGVMKPKNKQPVYFGHPFQFWKKWTSYVYNDYDDKDANDVGTPQERQREEMKAIVDVDDMKKLSDVVEYDLVHLQNEEEALIQELATKQEMEECGYCKEKDKKNKGYLEEIEKEKIRECQKALEREKIARGMRSTKEDEKSLKEVQKMQMEERKAIERSEQDMEMMWHHVLMENYNRKEYLERLAAQRKQQETLERRRCYDEQIASANKKRQELLRQEREKENRKFENMKKKMEQDHYEAIRKKKEQQETNRRNFIEGHEQKLMRIRNEKMRAREIDNGTIRINLQLEKQICIENHNRKKRVTSALEEESDKIADEWQQEAHNKTDEHLRQIEEEQRLCKEKAAQEYKRHIQTRNQELQLAKQERLERMERVKRVALSELQRKIDSANEELRKQIEYRHSLSSQIRENEKHLKAAQEYKRHIQTRNQELQLAKQERLERMERVKRVALSELQRKIDSANEELRKQIEYRHSLSSQIRENEKHLEAELINIENKDRTYTKKAAMFKDVMAARYASSSARTR</sequence>
<keyword evidence="1" id="KW-0175">Coiled coil</keyword>
<gene>
    <name evidence="2" type="ORF">B5V51_13475</name>
</gene>
<proteinExistence type="predicted"/>
<dbReference type="STRING" id="7102.A0A2A4JQK5"/>
<reference evidence="2" key="1">
    <citation type="submission" date="2017-09" db="EMBL/GenBank/DDBJ databases">
        <title>Contemporary evolution of a Lepidopteran species, Heliothis virescens, in response to modern agricultural practices.</title>
        <authorList>
            <person name="Fritz M.L."/>
            <person name="Deyonke A.M."/>
            <person name="Papanicolaou A."/>
            <person name="Micinski S."/>
            <person name="Westbrook J."/>
            <person name="Gould F."/>
        </authorList>
    </citation>
    <scope>NUCLEOTIDE SEQUENCE [LARGE SCALE GENOMIC DNA]</scope>
    <source>
        <strain evidence="2">HvINT-</strain>
        <tissue evidence="2">Whole body</tissue>
    </source>
</reference>
<dbReference type="AlphaFoldDB" id="A0A2A4JQK5"/>
<comment type="caution">
    <text evidence="2">The sequence shown here is derived from an EMBL/GenBank/DDBJ whole genome shotgun (WGS) entry which is preliminary data.</text>
</comment>
<accession>A0A2A4JQK5</accession>
<feature type="coiled-coil region" evidence="1">
    <location>
        <begin position="143"/>
        <end position="277"/>
    </location>
</feature>
<name>A0A2A4JQK5_HELVI</name>
<organism evidence="2">
    <name type="scientific">Heliothis virescens</name>
    <name type="common">Tobacco budworm moth</name>
    <dbReference type="NCBI Taxonomy" id="7102"/>
    <lineage>
        <taxon>Eukaryota</taxon>
        <taxon>Metazoa</taxon>
        <taxon>Ecdysozoa</taxon>
        <taxon>Arthropoda</taxon>
        <taxon>Hexapoda</taxon>
        <taxon>Insecta</taxon>
        <taxon>Pterygota</taxon>
        <taxon>Neoptera</taxon>
        <taxon>Endopterygota</taxon>
        <taxon>Lepidoptera</taxon>
        <taxon>Glossata</taxon>
        <taxon>Ditrysia</taxon>
        <taxon>Noctuoidea</taxon>
        <taxon>Noctuidae</taxon>
        <taxon>Heliothinae</taxon>
        <taxon>Heliothis</taxon>
    </lineage>
</organism>
<evidence type="ECO:0008006" key="3">
    <source>
        <dbReference type="Google" id="ProtNLM"/>
    </source>
</evidence>
<feature type="coiled-coil region" evidence="1">
    <location>
        <begin position="345"/>
        <end position="494"/>
    </location>
</feature>
<evidence type="ECO:0000313" key="2">
    <source>
        <dbReference type="EMBL" id="PCG74317.1"/>
    </source>
</evidence>
<dbReference type="EMBL" id="NWSH01000767">
    <property type="protein sequence ID" value="PCG74317.1"/>
    <property type="molecule type" value="Genomic_DNA"/>
</dbReference>